<evidence type="ECO:0000313" key="3">
    <source>
        <dbReference type="Proteomes" id="UP001055115"/>
    </source>
</evidence>
<gene>
    <name evidence="2" type="ORF">ColSpa_11971</name>
</gene>
<dbReference type="Proteomes" id="UP001055115">
    <property type="component" value="Unassembled WGS sequence"/>
</dbReference>
<dbReference type="GeneID" id="73332773"/>
<sequence length="182" mass="20631">MSLVSLISSEIRLRNYERDTVENLVRKLVDKAYNNLQIRTDLGLLGTMTFKSHTNLSKTNDSLSKHIHQIFIKKDNKGQTPPNYKSQHRAQGKGNQMDQFCIHRTSNGRNIPAIAIKSKAPHKLRRNKVITGLASEIQPERNVINKDGNSFTFTSNILTTAIITQLFSYMISTRMSQSTKGN</sequence>
<protein>
    <submittedName>
        <fullName evidence="2">Uncharacterized protein</fullName>
    </submittedName>
</protein>
<dbReference type="RefSeq" id="XP_049134140.1">
    <property type="nucleotide sequence ID" value="XM_049278183.1"/>
</dbReference>
<name>A0AA37PGT7_9PEZI</name>
<comment type="caution">
    <text evidence="2">The sequence shown here is derived from an EMBL/GenBank/DDBJ whole genome shotgun (WGS) entry which is preliminary data.</text>
</comment>
<accession>A0AA37PGT7</accession>
<dbReference type="EMBL" id="BQXU01000054">
    <property type="protein sequence ID" value="GKT51790.1"/>
    <property type="molecule type" value="Genomic_DNA"/>
</dbReference>
<evidence type="ECO:0000313" key="2">
    <source>
        <dbReference type="EMBL" id="GKT51790.1"/>
    </source>
</evidence>
<evidence type="ECO:0000256" key="1">
    <source>
        <dbReference type="SAM" id="MobiDB-lite"/>
    </source>
</evidence>
<organism evidence="2 3">
    <name type="scientific">Colletotrichum spaethianum</name>
    <dbReference type="NCBI Taxonomy" id="700344"/>
    <lineage>
        <taxon>Eukaryota</taxon>
        <taxon>Fungi</taxon>
        <taxon>Dikarya</taxon>
        <taxon>Ascomycota</taxon>
        <taxon>Pezizomycotina</taxon>
        <taxon>Sordariomycetes</taxon>
        <taxon>Hypocreomycetidae</taxon>
        <taxon>Glomerellales</taxon>
        <taxon>Glomerellaceae</taxon>
        <taxon>Colletotrichum</taxon>
        <taxon>Colletotrichum spaethianum species complex</taxon>
    </lineage>
</organism>
<keyword evidence="3" id="KW-1185">Reference proteome</keyword>
<proteinExistence type="predicted"/>
<dbReference type="AlphaFoldDB" id="A0AA37PGT7"/>
<reference evidence="2 3" key="1">
    <citation type="submission" date="2022-03" db="EMBL/GenBank/DDBJ databases">
        <title>Genome data of Colletotrichum spp.</title>
        <authorList>
            <person name="Utami Y.D."/>
            <person name="Hiruma K."/>
        </authorList>
    </citation>
    <scope>NUCLEOTIDE SEQUENCE [LARGE SCALE GENOMIC DNA]</scope>
    <source>
        <strain evidence="2 3">MAFF 239500</strain>
    </source>
</reference>
<feature type="region of interest" description="Disordered" evidence="1">
    <location>
        <begin position="75"/>
        <end position="94"/>
    </location>
</feature>